<organism evidence="6 7">
    <name type="scientific">Mycena pura</name>
    <dbReference type="NCBI Taxonomy" id="153505"/>
    <lineage>
        <taxon>Eukaryota</taxon>
        <taxon>Fungi</taxon>
        <taxon>Dikarya</taxon>
        <taxon>Basidiomycota</taxon>
        <taxon>Agaricomycotina</taxon>
        <taxon>Agaricomycetes</taxon>
        <taxon>Agaricomycetidae</taxon>
        <taxon>Agaricales</taxon>
        <taxon>Marasmiineae</taxon>
        <taxon>Mycenaceae</taxon>
        <taxon>Mycena</taxon>
    </lineage>
</organism>
<dbReference type="EMBL" id="JARJCW010000089">
    <property type="protein sequence ID" value="KAJ7195655.1"/>
    <property type="molecule type" value="Genomic_DNA"/>
</dbReference>
<keyword evidence="7" id="KW-1185">Reference proteome</keyword>
<dbReference type="InterPro" id="IPR051681">
    <property type="entry name" value="Ser/Thr_Kinases-Pseudokinases"/>
</dbReference>
<dbReference type="AlphaFoldDB" id="A0AAD6UZF7"/>
<dbReference type="PANTHER" id="PTHR44329:SF288">
    <property type="entry name" value="MITOGEN-ACTIVATED PROTEIN KINASE KINASE KINASE 20"/>
    <property type="match status" value="1"/>
</dbReference>
<sequence>PFESGGVADIYRGRLRTSQLPYLYTEARIWQQLQHPNILPFLGISLDLGLSPALISPLCESGPVMKYLHANKKDLQERIQLVIGISNGLEYLHSQGVIHGNL</sequence>
<keyword evidence="3 6" id="KW-0418">Kinase</keyword>
<dbReference type="PROSITE" id="PS50011">
    <property type="entry name" value="PROTEIN_KINASE_DOM"/>
    <property type="match status" value="1"/>
</dbReference>
<name>A0AAD6UZF7_9AGAR</name>
<reference evidence="6" key="1">
    <citation type="submission" date="2023-03" db="EMBL/GenBank/DDBJ databases">
        <title>Massive genome expansion in bonnet fungi (Mycena s.s.) driven by repeated elements and novel gene families across ecological guilds.</title>
        <authorList>
            <consortium name="Lawrence Berkeley National Laboratory"/>
            <person name="Harder C.B."/>
            <person name="Miyauchi S."/>
            <person name="Viragh M."/>
            <person name="Kuo A."/>
            <person name="Thoen E."/>
            <person name="Andreopoulos B."/>
            <person name="Lu D."/>
            <person name="Skrede I."/>
            <person name="Drula E."/>
            <person name="Henrissat B."/>
            <person name="Morin E."/>
            <person name="Kohler A."/>
            <person name="Barry K."/>
            <person name="LaButti K."/>
            <person name="Morin E."/>
            <person name="Salamov A."/>
            <person name="Lipzen A."/>
            <person name="Mereny Z."/>
            <person name="Hegedus B."/>
            <person name="Baldrian P."/>
            <person name="Stursova M."/>
            <person name="Weitz H."/>
            <person name="Taylor A."/>
            <person name="Grigoriev I.V."/>
            <person name="Nagy L.G."/>
            <person name="Martin F."/>
            <person name="Kauserud H."/>
        </authorList>
    </citation>
    <scope>NUCLEOTIDE SEQUENCE</scope>
    <source>
        <strain evidence="6">9144</strain>
    </source>
</reference>
<dbReference type="InterPro" id="IPR011009">
    <property type="entry name" value="Kinase-like_dom_sf"/>
</dbReference>
<keyword evidence="2" id="KW-0547">Nucleotide-binding</keyword>
<evidence type="ECO:0000313" key="6">
    <source>
        <dbReference type="EMBL" id="KAJ7195655.1"/>
    </source>
</evidence>
<feature type="non-terminal residue" evidence="6">
    <location>
        <position position="102"/>
    </location>
</feature>
<evidence type="ECO:0000256" key="1">
    <source>
        <dbReference type="ARBA" id="ARBA00022679"/>
    </source>
</evidence>
<evidence type="ECO:0000313" key="7">
    <source>
        <dbReference type="Proteomes" id="UP001219525"/>
    </source>
</evidence>
<dbReference type="Proteomes" id="UP001219525">
    <property type="component" value="Unassembled WGS sequence"/>
</dbReference>
<comment type="caution">
    <text evidence="6">The sequence shown here is derived from an EMBL/GenBank/DDBJ whole genome shotgun (WGS) entry which is preliminary data.</text>
</comment>
<accession>A0AAD6UZF7</accession>
<feature type="domain" description="Protein kinase" evidence="5">
    <location>
        <begin position="1"/>
        <end position="102"/>
    </location>
</feature>
<evidence type="ECO:0000256" key="3">
    <source>
        <dbReference type="ARBA" id="ARBA00022777"/>
    </source>
</evidence>
<feature type="non-terminal residue" evidence="6">
    <location>
        <position position="1"/>
    </location>
</feature>
<dbReference type="InterPro" id="IPR000719">
    <property type="entry name" value="Prot_kinase_dom"/>
</dbReference>
<gene>
    <name evidence="6" type="ORF">GGX14DRAFT_337428</name>
</gene>
<dbReference type="Gene3D" id="1.10.510.10">
    <property type="entry name" value="Transferase(Phosphotransferase) domain 1"/>
    <property type="match status" value="1"/>
</dbReference>
<evidence type="ECO:0000256" key="4">
    <source>
        <dbReference type="ARBA" id="ARBA00022840"/>
    </source>
</evidence>
<keyword evidence="1" id="KW-0808">Transferase</keyword>
<dbReference type="GO" id="GO:0004674">
    <property type="term" value="F:protein serine/threonine kinase activity"/>
    <property type="evidence" value="ECO:0007669"/>
    <property type="project" value="TreeGrafter"/>
</dbReference>
<protein>
    <submittedName>
        <fullName evidence="6">Kinase-like domain-containing protein</fullName>
    </submittedName>
</protein>
<keyword evidence="4" id="KW-0067">ATP-binding</keyword>
<dbReference type="GO" id="GO:0005524">
    <property type="term" value="F:ATP binding"/>
    <property type="evidence" value="ECO:0007669"/>
    <property type="project" value="UniProtKB-KW"/>
</dbReference>
<evidence type="ECO:0000259" key="5">
    <source>
        <dbReference type="PROSITE" id="PS50011"/>
    </source>
</evidence>
<dbReference type="SUPFAM" id="SSF56112">
    <property type="entry name" value="Protein kinase-like (PK-like)"/>
    <property type="match status" value="1"/>
</dbReference>
<dbReference type="InterPro" id="IPR001245">
    <property type="entry name" value="Ser-Thr/Tyr_kinase_cat_dom"/>
</dbReference>
<evidence type="ECO:0000256" key="2">
    <source>
        <dbReference type="ARBA" id="ARBA00022741"/>
    </source>
</evidence>
<dbReference type="Pfam" id="PF07714">
    <property type="entry name" value="PK_Tyr_Ser-Thr"/>
    <property type="match status" value="1"/>
</dbReference>
<dbReference type="PANTHER" id="PTHR44329">
    <property type="entry name" value="SERINE/THREONINE-PROTEIN KINASE TNNI3K-RELATED"/>
    <property type="match status" value="1"/>
</dbReference>
<proteinExistence type="predicted"/>